<keyword evidence="12" id="KW-1185">Reference proteome</keyword>
<evidence type="ECO:0000256" key="3">
    <source>
        <dbReference type="ARBA" id="ARBA00022475"/>
    </source>
</evidence>
<evidence type="ECO:0000313" key="12">
    <source>
        <dbReference type="Proteomes" id="UP000027192"/>
    </source>
</evidence>
<dbReference type="Pfam" id="PF00213">
    <property type="entry name" value="OSCP"/>
    <property type="match status" value="1"/>
</dbReference>
<dbReference type="NCBIfam" id="NF004404">
    <property type="entry name" value="PRK05758.2-5"/>
    <property type="match status" value="1"/>
</dbReference>
<dbReference type="OrthoDB" id="9816221at2"/>
<name>A0A066RNH6_9GAMM</name>
<evidence type="ECO:0000256" key="8">
    <source>
        <dbReference type="ARBA" id="ARBA00023196"/>
    </source>
</evidence>
<dbReference type="GO" id="GO:0045259">
    <property type="term" value="C:proton-transporting ATP synthase complex"/>
    <property type="evidence" value="ECO:0007669"/>
    <property type="project" value="UniProtKB-KW"/>
</dbReference>
<dbReference type="PRINTS" id="PR00125">
    <property type="entry name" value="ATPASEDELTA"/>
</dbReference>
<dbReference type="PANTHER" id="PTHR11910">
    <property type="entry name" value="ATP SYNTHASE DELTA CHAIN"/>
    <property type="match status" value="1"/>
</dbReference>
<comment type="function">
    <text evidence="10">This protein is part of the stalk that links CF(0) to CF(1). It either transmits conformational changes from CF(0) to CF(1) or is implicated in proton conduction.</text>
</comment>
<dbReference type="InterPro" id="IPR026015">
    <property type="entry name" value="ATP_synth_OSCP/delta_N_sf"/>
</dbReference>
<evidence type="ECO:0000256" key="2">
    <source>
        <dbReference type="ARBA" id="ARBA00022448"/>
    </source>
</evidence>
<dbReference type="NCBIfam" id="NF004402">
    <property type="entry name" value="PRK05758.2-2"/>
    <property type="match status" value="1"/>
</dbReference>
<dbReference type="STRING" id="1654360.EA58_08350"/>
<evidence type="ECO:0000256" key="1">
    <source>
        <dbReference type="ARBA" id="ARBA00004370"/>
    </source>
</evidence>
<keyword evidence="11" id="KW-0378">Hydrolase</keyword>
<keyword evidence="4" id="KW-0997">Cell inner membrane</keyword>
<evidence type="ECO:0000256" key="5">
    <source>
        <dbReference type="ARBA" id="ARBA00022781"/>
    </source>
</evidence>
<sequence length="177" mass="19311">MSEMTTIARPYAKAAFDYAVEKGELTQWSEMLIFAAEVAKNETIQDVLDGGFAADKLVEIFISVCGEQLNEAGQNLIKVMAENGRMKALPDVCAQFLFLKDELEKTIDATVTSAVALDEGQLSAISKKLEKRLARKVKLNCSVDETLIAGVVIRAGDLVIDQSVRGKLARLNDTLQS</sequence>
<dbReference type="RefSeq" id="WP_036751190.1">
    <property type="nucleotide sequence ID" value="NZ_JAGSGC010000017.1"/>
</dbReference>
<dbReference type="GO" id="GO:0016787">
    <property type="term" value="F:hydrolase activity"/>
    <property type="evidence" value="ECO:0007669"/>
    <property type="project" value="UniProtKB-KW"/>
</dbReference>
<evidence type="ECO:0000256" key="4">
    <source>
        <dbReference type="ARBA" id="ARBA00022519"/>
    </source>
</evidence>
<reference evidence="11 12" key="1">
    <citation type="submission" date="2014-04" db="EMBL/GenBank/DDBJ databases">
        <title>Draft genome sequence of Photobacterium halotolerans S2753: a solonamide, ngercheumicin and holomycin producer.</title>
        <authorList>
            <person name="Machado H.R."/>
            <person name="Gram L."/>
        </authorList>
    </citation>
    <scope>NUCLEOTIDE SEQUENCE [LARGE SCALE GENOMIC DNA]</scope>
    <source>
        <strain evidence="11 12">S2753</strain>
    </source>
</reference>
<dbReference type="Gene3D" id="1.10.520.20">
    <property type="entry name" value="N-terminal domain of the delta subunit of the F1F0-ATP synthase"/>
    <property type="match status" value="1"/>
</dbReference>
<evidence type="ECO:0000313" key="11">
    <source>
        <dbReference type="EMBL" id="KDM92015.1"/>
    </source>
</evidence>
<accession>A0A066RNH6</accession>
<keyword evidence="6 10" id="KW-0406">Ion transport</keyword>
<keyword evidence="7 10" id="KW-0472">Membrane</keyword>
<dbReference type="InterPro" id="IPR000711">
    <property type="entry name" value="ATPase_OSCP/dsu"/>
</dbReference>
<dbReference type="NCBIfam" id="TIGR01145">
    <property type="entry name" value="ATP_synt_delta"/>
    <property type="match status" value="1"/>
</dbReference>
<dbReference type="Proteomes" id="UP000027192">
    <property type="component" value="Unassembled WGS sequence"/>
</dbReference>
<organism evidence="11 12">
    <name type="scientific">Photobacterium galatheae</name>
    <dbReference type="NCBI Taxonomy" id="1654360"/>
    <lineage>
        <taxon>Bacteria</taxon>
        <taxon>Pseudomonadati</taxon>
        <taxon>Pseudomonadota</taxon>
        <taxon>Gammaproteobacteria</taxon>
        <taxon>Vibrionales</taxon>
        <taxon>Vibrionaceae</taxon>
        <taxon>Photobacterium</taxon>
    </lineage>
</organism>
<dbReference type="GO" id="GO:0005886">
    <property type="term" value="C:plasma membrane"/>
    <property type="evidence" value="ECO:0007669"/>
    <property type="project" value="UniProtKB-SubCell"/>
</dbReference>
<comment type="function">
    <text evidence="10">F(1)F(0) ATP synthase produces ATP from ADP in the presence of a proton or sodium gradient. F-type ATPases consist of two structural domains, F(1) containing the extramembraneous catalytic core and F(0) containing the membrane proton channel, linked together by a central stalk and a peripheral stalk. During catalysis, ATP synthesis in the catalytic domain of F(1) is coupled via a rotary mechanism of the central stalk subunits to proton translocation.</text>
</comment>
<comment type="subcellular location">
    <subcellularLocation>
        <location evidence="10">Cell membrane</location>
        <topology evidence="10">Peripheral membrane protein</topology>
    </subcellularLocation>
    <subcellularLocation>
        <location evidence="1">Membrane</location>
    </subcellularLocation>
</comment>
<dbReference type="InterPro" id="IPR020781">
    <property type="entry name" value="ATPase_OSCP/d_CS"/>
</dbReference>
<keyword evidence="5 10" id="KW-0375">Hydrogen ion transport</keyword>
<evidence type="ECO:0000256" key="6">
    <source>
        <dbReference type="ARBA" id="ARBA00023065"/>
    </source>
</evidence>
<evidence type="ECO:0000256" key="10">
    <source>
        <dbReference type="HAMAP-Rule" id="MF_01416"/>
    </source>
</evidence>
<keyword evidence="9 10" id="KW-0066">ATP synthesis</keyword>
<comment type="similarity">
    <text evidence="10">Belongs to the ATPase delta chain family.</text>
</comment>
<dbReference type="HAMAP" id="MF_01416">
    <property type="entry name" value="ATP_synth_delta_bact"/>
    <property type="match status" value="1"/>
</dbReference>
<keyword evidence="2 10" id="KW-0813">Transport</keyword>
<proteinExistence type="inferred from homology"/>
<evidence type="ECO:0000256" key="7">
    <source>
        <dbReference type="ARBA" id="ARBA00023136"/>
    </source>
</evidence>
<evidence type="ECO:0000256" key="9">
    <source>
        <dbReference type="ARBA" id="ARBA00023310"/>
    </source>
</evidence>
<keyword evidence="8 10" id="KW-0139">CF(1)</keyword>
<dbReference type="SUPFAM" id="SSF47928">
    <property type="entry name" value="N-terminal domain of the delta subunit of the F1F0-ATP synthase"/>
    <property type="match status" value="1"/>
</dbReference>
<dbReference type="GO" id="GO:0046933">
    <property type="term" value="F:proton-transporting ATP synthase activity, rotational mechanism"/>
    <property type="evidence" value="ECO:0007669"/>
    <property type="project" value="UniProtKB-UniRule"/>
</dbReference>
<dbReference type="AlphaFoldDB" id="A0A066RNH6"/>
<protein>
    <recommendedName>
        <fullName evidence="10">ATP synthase subunit delta</fullName>
    </recommendedName>
    <alternativeName>
        <fullName evidence="10">ATP synthase F(1) sector subunit delta</fullName>
    </alternativeName>
    <alternativeName>
        <fullName evidence="10">F-type ATPase subunit delta</fullName>
        <shortName evidence="10">F-ATPase subunit delta</shortName>
    </alternativeName>
</protein>
<dbReference type="PROSITE" id="PS00389">
    <property type="entry name" value="ATPASE_DELTA"/>
    <property type="match status" value="1"/>
</dbReference>
<comment type="caution">
    <text evidence="11">The sequence shown here is derived from an EMBL/GenBank/DDBJ whole genome shotgun (WGS) entry which is preliminary data.</text>
</comment>
<dbReference type="EMBL" id="JMIB01000015">
    <property type="protein sequence ID" value="KDM92015.1"/>
    <property type="molecule type" value="Genomic_DNA"/>
</dbReference>
<keyword evidence="3 10" id="KW-1003">Cell membrane</keyword>
<gene>
    <name evidence="10" type="primary">atpH</name>
    <name evidence="11" type="ORF">EA58_08350</name>
</gene>